<accession>T1KJ65</accession>
<evidence type="ECO:0000313" key="1">
    <source>
        <dbReference type="EnsemblMetazoa" id="tetur12g03930.1"/>
    </source>
</evidence>
<dbReference type="AlphaFoldDB" id="T1KJ65"/>
<keyword evidence="2" id="KW-1185">Reference proteome</keyword>
<proteinExistence type="predicted"/>
<evidence type="ECO:0000313" key="2">
    <source>
        <dbReference type="Proteomes" id="UP000015104"/>
    </source>
</evidence>
<dbReference type="EMBL" id="CAEY01000119">
    <property type="status" value="NOT_ANNOTATED_CDS"/>
    <property type="molecule type" value="Genomic_DNA"/>
</dbReference>
<reference evidence="2" key="1">
    <citation type="submission" date="2011-08" db="EMBL/GenBank/DDBJ databases">
        <authorList>
            <person name="Rombauts S."/>
        </authorList>
    </citation>
    <scope>NUCLEOTIDE SEQUENCE</scope>
    <source>
        <strain evidence="2">London</strain>
    </source>
</reference>
<dbReference type="Proteomes" id="UP000015104">
    <property type="component" value="Unassembled WGS sequence"/>
</dbReference>
<reference evidence="1" key="2">
    <citation type="submission" date="2015-06" db="UniProtKB">
        <authorList>
            <consortium name="EnsemblMetazoa"/>
        </authorList>
    </citation>
    <scope>IDENTIFICATION</scope>
</reference>
<dbReference type="HOGENOM" id="CLU_3208228_0_0_1"/>
<sequence>MKAFISKKCNIYPVGAFMFIHINQLMKLEGILDLIEGNFMMNNTK</sequence>
<organism evidence="1 2">
    <name type="scientific">Tetranychus urticae</name>
    <name type="common">Two-spotted spider mite</name>
    <dbReference type="NCBI Taxonomy" id="32264"/>
    <lineage>
        <taxon>Eukaryota</taxon>
        <taxon>Metazoa</taxon>
        <taxon>Ecdysozoa</taxon>
        <taxon>Arthropoda</taxon>
        <taxon>Chelicerata</taxon>
        <taxon>Arachnida</taxon>
        <taxon>Acari</taxon>
        <taxon>Acariformes</taxon>
        <taxon>Trombidiformes</taxon>
        <taxon>Prostigmata</taxon>
        <taxon>Eleutherengona</taxon>
        <taxon>Raphignathae</taxon>
        <taxon>Tetranychoidea</taxon>
        <taxon>Tetranychidae</taxon>
        <taxon>Tetranychus</taxon>
    </lineage>
</organism>
<protein>
    <submittedName>
        <fullName evidence="1">Uncharacterized protein</fullName>
    </submittedName>
</protein>
<name>T1KJ65_TETUR</name>
<dbReference type="EnsemblMetazoa" id="tetur12g03930.1">
    <property type="protein sequence ID" value="tetur12g03930.1"/>
    <property type="gene ID" value="tetur12g03930"/>
</dbReference>